<accession>A0A2N5C4D1</accession>
<comment type="caution">
    <text evidence="3">The sequence shown here is derived from an EMBL/GenBank/DDBJ whole genome shotgun (WGS) entry which is preliminary data.</text>
</comment>
<feature type="signal peptide" evidence="2">
    <location>
        <begin position="1"/>
        <end position="27"/>
    </location>
</feature>
<organism evidence="3 4">
    <name type="scientific">Cupriavidus pauculus</name>
    <dbReference type="NCBI Taxonomy" id="82633"/>
    <lineage>
        <taxon>Bacteria</taxon>
        <taxon>Pseudomonadati</taxon>
        <taxon>Pseudomonadota</taxon>
        <taxon>Betaproteobacteria</taxon>
        <taxon>Burkholderiales</taxon>
        <taxon>Burkholderiaceae</taxon>
        <taxon>Cupriavidus</taxon>
    </lineage>
</organism>
<dbReference type="RefSeq" id="WP_101684838.1">
    <property type="nucleotide sequence ID" value="NZ_PJRP01000020.1"/>
</dbReference>
<dbReference type="OrthoDB" id="121499at2"/>
<dbReference type="EMBL" id="PJRP01000020">
    <property type="protein sequence ID" value="PLP97075.1"/>
    <property type="molecule type" value="Genomic_DNA"/>
</dbReference>
<evidence type="ECO:0000313" key="3">
    <source>
        <dbReference type="EMBL" id="PLP97075.1"/>
    </source>
</evidence>
<protein>
    <recommendedName>
        <fullName evidence="5">YXWGXW repeat-containing protein</fullName>
    </recommendedName>
</protein>
<evidence type="ECO:0000256" key="2">
    <source>
        <dbReference type="SAM" id="SignalP"/>
    </source>
</evidence>
<feature type="chain" id="PRO_5014769064" description="YXWGXW repeat-containing protein" evidence="2">
    <location>
        <begin position="28"/>
        <end position="101"/>
    </location>
</feature>
<reference evidence="3 4" key="1">
    <citation type="submission" date="2017-12" db="EMBL/GenBank/DDBJ databases">
        <title>Genome sequence of the active heterotrophic nitrifier-denitrifier, Cupriavidus pauculus UM1.</title>
        <authorList>
            <person name="Putonti C."/>
            <person name="Castignetti D."/>
        </authorList>
    </citation>
    <scope>NUCLEOTIDE SEQUENCE [LARGE SCALE GENOMIC DNA]</scope>
    <source>
        <strain evidence="3 4">UM1</strain>
    </source>
</reference>
<proteinExistence type="predicted"/>
<dbReference type="Proteomes" id="UP000234341">
    <property type="component" value="Unassembled WGS sequence"/>
</dbReference>
<dbReference type="STRING" id="82633.GCA_000974605_04518"/>
<sequence>MKRQILLAATVLATGGVFGLLSPAAQAHGYYGNPPPPPRHEVRPAPRPGQAWVPGHYDRASNGYAWRGGYWQSARPGQRYVPDRWVHGPHGWYKRPGYWGR</sequence>
<evidence type="ECO:0008006" key="5">
    <source>
        <dbReference type="Google" id="ProtNLM"/>
    </source>
</evidence>
<dbReference type="InterPro" id="IPR024447">
    <property type="entry name" value="YXWGXW_rpt"/>
</dbReference>
<evidence type="ECO:0000256" key="1">
    <source>
        <dbReference type="SAM" id="MobiDB-lite"/>
    </source>
</evidence>
<keyword evidence="2" id="KW-0732">Signal</keyword>
<gene>
    <name evidence="3" type="ORF">CYJ10_28740</name>
</gene>
<dbReference type="Pfam" id="PF12779">
    <property type="entry name" value="WXXGXW"/>
    <property type="match status" value="1"/>
</dbReference>
<name>A0A2N5C4D1_9BURK</name>
<feature type="region of interest" description="Disordered" evidence="1">
    <location>
        <begin position="29"/>
        <end position="50"/>
    </location>
</feature>
<dbReference type="AlphaFoldDB" id="A0A2N5C4D1"/>
<evidence type="ECO:0000313" key="4">
    <source>
        <dbReference type="Proteomes" id="UP000234341"/>
    </source>
</evidence>